<evidence type="ECO:0000313" key="2">
    <source>
        <dbReference type="Proteomes" id="UP000030651"/>
    </source>
</evidence>
<keyword evidence="2" id="KW-1185">Reference proteome</keyword>
<dbReference type="OrthoDB" id="3535423at2759"/>
<dbReference type="EMBL" id="KI912109">
    <property type="protein sequence ID" value="ETS88113.1"/>
    <property type="molecule type" value="Genomic_DNA"/>
</dbReference>
<dbReference type="GeneID" id="19266954"/>
<dbReference type="InParanoid" id="W3XPY2"/>
<accession>W3XPY2</accession>
<proteinExistence type="predicted"/>
<dbReference type="PANTHER" id="PTHR14097:SF9">
    <property type="entry name" value="EPIMERASE, PUTATIVE (AFU_ORTHOLOGUE AFUA_8G07320)-RELATED"/>
    <property type="match status" value="1"/>
</dbReference>
<reference evidence="2" key="1">
    <citation type="journal article" date="2015" name="BMC Genomics">
        <title>Genomic and transcriptomic analysis of the endophytic fungus Pestalotiopsis fici reveals its lifestyle and high potential for synthesis of natural products.</title>
        <authorList>
            <person name="Wang X."/>
            <person name="Zhang X."/>
            <person name="Liu L."/>
            <person name="Xiang M."/>
            <person name="Wang W."/>
            <person name="Sun X."/>
            <person name="Che Y."/>
            <person name="Guo L."/>
            <person name="Liu G."/>
            <person name="Guo L."/>
            <person name="Wang C."/>
            <person name="Yin W.B."/>
            <person name="Stadler M."/>
            <person name="Zhang X."/>
            <person name="Liu X."/>
        </authorList>
    </citation>
    <scope>NUCLEOTIDE SEQUENCE [LARGE SCALE GENOMIC DNA]</scope>
    <source>
        <strain evidence="2">W106-1 / CGMCC3.15140</strain>
    </source>
</reference>
<dbReference type="AlphaFoldDB" id="W3XPY2"/>
<dbReference type="InterPro" id="IPR036291">
    <property type="entry name" value="NAD(P)-bd_dom_sf"/>
</dbReference>
<dbReference type="Gene3D" id="3.40.50.720">
    <property type="entry name" value="NAD(P)-binding Rossmann-like Domain"/>
    <property type="match status" value="1"/>
</dbReference>
<dbReference type="STRING" id="1229662.W3XPY2"/>
<dbReference type="Proteomes" id="UP000030651">
    <property type="component" value="Unassembled WGS sequence"/>
</dbReference>
<dbReference type="eggNOG" id="ENOG502SRS2">
    <property type="taxonomic scope" value="Eukaryota"/>
</dbReference>
<name>W3XPY2_PESFW</name>
<gene>
    <name evidence="1" type="ORF">PFICI_01941</name>
</gene>
<evidence type="ECO:0000313" key="1">
    <source>
        <dbReference type="EMBL" id="ETS88113.1"/>
    </source>
</evidence>
<dbReference type="PANTHER" id="PTHR14097">
    <property type="entry name" value="OXIDOREDUCTASE HTATIP2"/>
    <property type="match status" value="1"/>
</dbReference>
<dbReference type="SUPFAM" id="SSF51735">
    <property type="entry name" value="NAD(P)-binding Rossmann-fold domains"/>
    <property type="match status" value="1"/>
</dbReference>
<dbReference type="OMA" id="RMICYEY"/>
<dbReference type="KEGG" id="pfy:PFICI_01941"/>
<protein>
    <recommendedName>
        <fullName evidence="3">NAD(P)-binding domain-containing protein</fullName>
    </recommendedName>
</protein>
<dbReference type="RefSeq" id="XP_007828713.1">
    <property type="nucleotide sequence ID" value="XM_007830522.1"/>
</dbReference>
<organism evidence="1 2">
    <name type="scientific">Pestalotiopsis fici (strain W106-1 / CGMCC3.15140)</name>
    <dbReference type="NCBI Taxonomy" id="1229662"/>
    <lineage>
        <taxon>Eukaryota</taxon>
        <taxon>Fungi</taxon>
        <taxon>Dikarya</taxon>
        <taxon>Ascomycota</taxon>
        <taxon>Pezizomycotina</taxon>
        <taxon>Sordariomycetes</taxon>
        <taxon>Xylariomycetidae</taxon>
        <taxon>Amphisphaeriales</taxon>
        <taxon>Sporocadaceae</taxon>
        <taxon>Pestalotiopsis</taxon>
    </lineage>
</organism>
<sequence length="238" mass="25352">MKLVIGGSTGFVGTELVRQALLNKDVDSVVGLSRRETPAPVDLDKGRLKSVVCDDFTTYPDAVKEELRDVDACIWTIAVTPSKLQTVPHDEAIRISCDYAITALQTLASLRQSSGGEGNGKPLRFILMTGHFTPRTPAEVHPLLKERGMSEYGLARGASEVKTLAFAQQSGATVEAAVAKPGMIVAPGVERRNVPGIPEVALRDVAAALLDQVVNGLEKDTLSNDDLVRIGQKVLAGP</sequence>
<dbReference type="HOGENOM" id="CLU_071330_0_0_1"/>
<evidence type="ECO:0008006" key="3">
    <source>
        <dbReference type="Google" id="ProtNLM"/>
    </source>
</evidence>